<keyword evidence="4" id="KW-1185">Reference proteome</keyword>
<evidence type="ECO:0000313" key="4">
    <source>
        <dbReference type="Proteomes" id="UP000306791"/>
    </source>
</evidence>
<dbReference type="RefSeq" id="WP_138237201.1">
    <property type="nucleotide sequence ID" value="NZ_CP185860.1"/>
</dbReference>
<evidence type="ECO:0000313" key="3">
    <source>
        <dbReference type="EMBL" id="TLM73997.1"/>
    </source>
</evidence>
<accession>A0ABY2UD13</accession>
<dbReference type="EMBL" id="VANI01000023">
    <property type="protein sequence ID" value="TLM73997.1"/>
    <property type="molecule type" value="Genomic_DNA"/>
</dbReference>
<proteinExistence type="predicted"/>
<evidence type="ECO:0000256" key="2">
    <source>
        <dbReference type="SAM" id="SignalP"/>
    </source>
</evidence>
<dbReference type="Proteomes" id="UP000306791">
    <property type="component" value="Unassembled WGS sequence"/>
</dbReference>
<reference evidence="3 4" key="1">
    <citation type="submission" date="2019-05" db="EMBL/GenBank/DDBJ databases">
        <title>Microbulbifer harenosus sp. nov., an alginate-degrading bacterium isolated from coastal sand.</title>
        <authorList>
            <person name="Huang H."/>
            <person name="Mo K."/>
            <person name="Bao S."/>
        </authorList>
    </citation>
    <scope>NUCLEOTIDE SEQUENCE [LARGE SCALE GENOMIC DNA]</scope>
    <source>
        <strain evidence="3 4">HB161719</strain>
    </source>
</reference>
<feature type="region of interest" description="Disordered" evidence="1">
    <location>
        <begin position="43"/>
        <end position="68"/>
    </location>
</feature>
<evidence type="ECO:0000256" key="1">
    <source>
        <dbReference type="SAM" id="MobiDB-lite"/>
    </source>
</evidence>
<protein>
    <recommendedName>
        <fullName evidence="5">CopL family metal-binding regulatory protein</fullName>
    </recommendedName>
</protein>
<gene>
    <name evidence="3" type="ORF">FDY93_18315</name>
</gene>
<evidence type="ECO:0008006" key="5">
    <source>
        <dbReference type="Google" id="ProtNLM"/>
    </source>
</evidence>
<feature type="chain" id="PRO_5045503341" description="CopL family metal-binding regulatory protein" evidence="2">
    <location>
        <begin position="26"/>
        <end position="140"/>
    </location>
</feature>
<sequence length="140" mass="14846">MLKLRSLKLSGLVLSLLLVFQSALACYDGHGELEATAKHLPAGHQDAADGTPHLDHPQHSGHSAGEQQSQPLLQLVPADHDGPDIAKDCNHCCHCHSSISLCLPVGFYSSVASCGHRWSAAADSGFPHGLISSRYRPPIA</sequence>
<feature type="signal peptide" evidence="2">
    <location>
        <begin position="1"/>
        <end position="25"/>
    </location>
</feature>
<dbReference type="PROSITE" id="PS51257">
    <property type="entry name" value="PROKAR_LIPOPROTEIN"/>
    <property type="match status" value="1"/>
</dbReference>
<organism evidence="3 4">
    <name type="scientific">Microbulbifer harenosus</name>
    <dbReference type="NCBI Taxonomy" id="2576840"/>
    <lineage>
        <taxon>Bacteria</taxon>
        <taxon>Pseudomonadati</taxon>
        <taxon>Pseudomonadota</taxon>
        <taxon>Gammaproteobacteria</taxon>
        <taxon>Cellvibrionales</taxon>
        <taxon>Microbulbiferaceae</taxon>
        <taxon>Microbulbifer</taxon>
    </lineage>
</organism>
<comment type="caution">
    <text evidence="3">The sequence shown here is derived from an EMBL/GenBank/DDBJ whole genome shotgun (WGS) entry which is preliminary data.</text>
</comment>
<name>A0ABY2UD13_9GAMM</name>
<keyword evidence="2" id="KW-0732">Signal</keyword>